<accession>A0AAD8KNZ1</accession>
<dbReference type="AlphaFoldDB" id="A0AAD8KNZ1"/>
<name>A0AAD8KNZ1_TARER</name>
<comment type="caution">
    <text evidence="1">The sequence shown here is derived from an EMBL/GenBank/DDBJ whole genome shotgun (WGS) entry which is preliminary data.</text>
</comment>
<dbReference type="EMBL" id="JAUHHV010000005">
    <property type="protein sequence ID" value="KAK1424601.1"/>
    <property type="molecule type" value="Genomic_DNA"/>
</dbReference>
<proteinExistence type="predicted"/>
<evidence type="ECO:0000313" key="1">
    <source>
        <dbReference type="EMBL" id="KAK1424601.1"/>
    </source>
</evidence>
<organism evidence="1 2">
    <name type="scientific">Tagetes erecta</name>
    <name type="common">African marigold</name>
    <dbReference type="NCBI Taxonomy" id="13708"/>
    <lineage>
        <taxon>Eukaryota</taxon>
        <taxon>Viridiplantae</taxon>
        <taxon>Streptophyta</taxon>
        <taxon>Embryophyta</taxon>
        <taxon>Tracheophyta</taxon>
        <taxon>Spermatophyta</taxon>
        <taxon>Magnoliopsida</taxon>
        <taxon>eudicotyledons</taxon>
        <taxon>Gunneridae</taxon>
        <taxon>Pentapetalae</taxon>
        <taxon>asterids</taxon>
        <taxon>campanulids</taxon>
        <taxon>Asterales</taxon>
        <taxon>Asteraceae</taxon>
        <taxon>Asteroideae</taxon>
        <taxon>Heliantheae alliance</taxon>
        <taxon>Tageteae</taxon>
        <taxon>Tagetes</taxon>
    </lineage>
</organism>
<evidence type="ECO:0000313" key="2">
    <source>
        <dbReference type="Proteomes" id="UP001229421"/>
    </source>
</evidence>
<dbReference type="Proteomes" id="UP001229421">
    <property type="component" value="Unassembled WGS sequence"/>
</dbReference>
<protein>
    <submittedName>
        <fullName evidence="1">Uncharacterized protein</fullName>
    </submittedName>
</protein>
<gene>
    <name evidence="1" type="ORF">QVD17_19934</name>
</gene>
<reference evidence="1" key="1">
    <citation type="journal article" date="2023" name="bioRxiv">
        <title>Improved chromosome-level genome assembly for marigold (Tagetes erecta).</title>
        <authorList>
            <person name="Jiang F."/>
            <person name="Yuan L."/>
            <person name="Wang S."/>
            <person name="Wang H."/>
            <person name="Xu D."/>
            <person name="Wang A."/>
            <person name="Fan W."/>
        </authorList>
    </citation>
    <scope>NUCLEOTIDE SEQUENCE</scope>
    <source>
        <strain evidence="1">WSJ</strain>
        <tissue evidence="1">Leaf</tissue>
    </source>
</reference>
<sequence>MFKIMKHKTKKNPIPFHGYSFELTNKIRVSKNTSASQLQTPFGSGYVEKMIESNRASERTIIWIHVCYAGERILSDCLLHSSVSSYAFLFPVLPLKKIIIATTTTSTIHRRTIILLIRVCPKSFYVCSLFFI</sequence>
<keyword evidence="2" id="KW-1185">Reference proteome</keyword>